<evidence type="ECO:0000313" key="1">
    <source>
        <dbReference type="EMBL" id="KAF2586449.1"/>
    </source>
</evidence>
<comment type="caution">
    <text evidence="1">The sequence shown here is derived from an EMBL/GenBank/DDBJ whole genome shotgun (WGS) entry which is preliminary data.</text>
</comment>
<protein>
    <submittedName>
        <fullName evidence="1">Uncharacterized protein</fullName>
    </submittedName>
</protein>
<sequence length="166" mass="18268">MGQDDLVSLARRTRSVGCRPPSLASLDEEGAYAKVVVASSKVMEAFNEFAVTMEDRVHALHNESEVEKGKVEEREIFETEVATLRTKVVELETDRDRDIRRGSRAARREVANNFQEIKDEGLVVEDEIVCLKEMEKDCEAAASLAAASLAAVSDWSAAGLDLPQVS</sequence>
<gene>
    <name evidence="1" type="ORF">F2Q70_00035733</name>
</gene>
<reference evidence="1" key="1">
    <citation type="submission" date="2019-12" db="EMBL/GenBank/DDBJ databases">
        <title>Genome sequencing and annotation of Brassica cretica.</title>
        <authorList>
            <person name="Studholme D.J."/>
            <person name="Sarris P.F."/>
        </authorList>
    </citation>
    <scope>NUCLEOTIDE SEQUENCE</scope>
    <source>
        <strain evidence="1">PFS-102/07</strain>
        <tissue evidence="1">Leaf</tissue>
    </source>
</reference>
<name>A0A8S9JX94_BRACR</name>
<dbReference type="EMBL" id="QGKY02000246">
    <property type="protein sequence ID" value="KAF2586449.1"/>
    <property type="molecule type" value="Genomic_DNA"/>
</dbReference>
<dbReference type="AlphaFoldDB" id="A0A8S9JX94"/>
<accession>A0A8S9JX94</accession>
<organism evidence="1">
    <name type="scientific">Brassica cretica</name>
    <name type="common">Mustard</name>
    <dbReference type="NCBI Taxonomy" id="69181"/>
    <lineage>
        <taxon>Eukaryota</taxon>
        <taxon>Viridiplantae</taxon>
        <taxon>Streptophyta</taxon>
        <taxon>Embryophyta</taxon>
        <taxon>Tracheophyta</taxon>
        <taxon>Spermatophyta</taxon>
        <taxon>Magnoliopsida</taxon>
        <taxon>eudicotyledons</taxon>
        <taxon>Gunneridae</taxon>
        <taxon>Pentapetalae</taxon>
        <taxon>rosids</taxon>
        <taxon>malvids</taxon>
        <taxon>Brassicales</taxon>
        <taxon>Brassicaceae</taxon>
        <taxon>Brassiceae</taxon>
        <taxon>Brassica</taxon>
    </lineage>
</organism>
<proteinExistence type="predicted"/>